<comment type="caution">
    <text evidence="17">The sequence shown here is derived from an EMBL/GenBank/DDBJ whole genome shotgun (WGS) entry which is preliminary data.</text>
</comment>
<comment type="pathway">
    <text evidence="4">Lipid metabolism; peroxisomal fatty acid beta-oxidation.</text>
</comment>
<evidence type="ECO:0000256" key="9">
    <source>
        <dbReference type="ARBA" id="ARBA00023002"/>
    </source>
</evidence>
<feature type="binding site" evidence="13">
    <location>
        <position position="77"/>
    </location>
    <ligand>
        <name>FAD</name>
        <dbReference type="ChEBI" id="CHEBI:57692"/>
    </ligand>
</feature>
<sequence length="611" mass="68815">MGQIYRMKQLTKEIKDKAFADEIPIALSIYSESFSMRFYVHESLFRNAICMLGNEEQQERYLDDINNCRILGCFAMTELGHSSALRKLETTATYDPSTDQFILNSPSVTSTKWWIGLAGQTATHAVVIAQTIILGKNVGLNWFVVQLRDKQTGQLEPDVQAGDIGQKTGRPGLDNGWIQFRQKRIPRIDMLAKWVHLDTQGNYRPAPNPAVMYATLIPERLSMVLIGNRMISQALTIATRYGVVRRQGNENQQIMDYQSHYVKILPAVAFAYVSHSALGLLDEQFGILTAGGKMNPGTYLNHMGYMHAMTSCLKAFTSWYSTEVLETCRRSCGGHAFSSYNALGQIIGDWGVMTTGAGDNVVLLQQTARYLINVLEKVELGIFPDLEFKSSIEYIKDAKRYLEYDTWSVGDASNGAKDFSLLFEAMHAILVKRLYSIKTALKSNTEEDLLLECVRVAELHCAVFMFGVCSEKFGQSKDSLNPSVQAIMKKVTALWGMHVLYTYSDQGFKEGYFNSDHIKSIESAYFGMCKSLRPQVVGLTDSFSIPDFVLKAPIAKYDGDIYQTYFDTLLTTPRNTGVPPYHAKYIKPLTEHENPKVKNKLYISPCVLKYL</sequence>
<name>A0A367JFT6_RHIST</name>
<evidence type="ECO:0000256" key="6">
    <source>
        <dbReference type="ARBA" id="ARBA00022630"/>
    </source>
</evidence>
<dbReference type="InterPro" id="IPR009100">
    <property type="entry name" value="AcylCoA_DH/oxidase_NM_dom_sf"/>
</dbReference>
<keyword evidence="7 12" id="KW-0274">FAD</keyword>
<evidence type="ECO:0000256" key="12">
    <source>
        <dbReference type="PIRNR" id="PIRNR000168"/>
    </source>
</evidence>
<keyword evidence="18" id="KW-1185">Reference proteome</keyword>
<dbReference type="STRING" id="4846.A0A367JFT6"/>
<evidence type="ECO:0000256" key="2">
    <source>
        <dbReference type="ARBA" id="ARBA00001974"/>
    </source>
</evidence>
<gene>
    <name evidence="17" type="primary">ACOX3_1</name>
    <name evidence="17" type="ORF">CU098_003165</name>
</gene>
<dbReference type="InterPro" id="IPR046373">
    <property type="entry name" value="Acyl-CoA_Oxase/DH_mid-dom_sf"/>
</dbReference>
<evidence type="ECO:0000256" key="11">
    <source>
        <dbReference type="ARBA" id="ARBA00023140"/>
    </source>
</evidence>
<feature type="binding site" evidence="13">
    <location>
        <position position="116"/>
    </location>
    <ligand>
        <name>FAD</name>
        <dbReference type="ChEBI" id="CHEBI:57692"/>
    </ligand>
</feature>
<dbReference type="GO" id="GO:0005777">
    <property type="term" value="C:peroxisome"/>
    <property type="evidence" value="ECO:0007669"/>
    <property type="project" value="UniProtKB-SubCell"/>
</dbReference>
<dbReference type="GO" id="GO:0003997">
    <property type="term" value="F:acyl-CoA oxidase activity"/>
    <property type="evidence" value="ECO:0007669"/>
    <property type="project" value="UniProtKB-EC"/>
</dbReference>
<dbReference type="Pfam" id="PF02770">
    <property type="entry name" value="Acyl-CoA_dh_M"/>
    <property type="match status" value="1"/>
</dbReference>
<dbReference type="Pfam" id="PF22924">
    <property type="entry name" value="ACOX_C_alpha1"/>
    <property type="match status" value="1"/>
</dbReference>
<keyword evidence="9" id="KW-0560">Oxidoreductase</keyword>
<evidence type="ECO:0000313" key="18">
    <source>
        <dbReference type="Proteomes" id="UP000253551"/>
    </source>
</evidence>
<evidence type="ECO:0000256" key="13">
    <source>
        <dbReference type="PIRSR" id="PIRSR000168-2"/>
    </source>
</evidence>
<comment type="subcellular location">
    <subcellularLocation>
        <location evidence="3">Peroxisome</location>
    </subcellularLocation>
</comment>
<dbReference type="InterPro" id="IPR006091">
    <property type="entry name" value="Acyl-CoA_Oxase/DH_mid-dom"/>
</dbReference>
<evidence type="ECO:0000256" key="7">
    <source>
        <dbReference type="ARBA" id="ARBA00022827"/>
    </source>
</evidence>
<dbReference type="Gene3D" id="1.10.540.10">
    <property type="entry name" value="Acyl-CoA dehydrogenase/oxidase, N-terminal domain"/>
    <property type="match status" value="1"/>
</dbReference>
<feature type="domain" description="Acyl-CoA oxidase C-alpha1" evidence="16">
    <location>
        <begin position="213"/>
        <end position="372"/>
    </location>
</feature>
<keyword evidence="8" id="KW-0276">Fatty acid metabolism</keyword>
<keyword evidence="11" id="KW-0576">Peroxisome</keyword>
<evidence type="ECO:0000256" key="3">
    <source>
        <dbReference type="ARBA" id="ARBA00004275"/>
    </source>
</evidence>
<dbReference type="Pfam" id="PF01756">
    <property type="entry name" value="ACOX"/>
    <property type="match status" value="1"/>
</dbReference>
<dbReference type="SUPFAM" id="SSF47203">
    <property type="entry name" value="Acyl-CoA dehydrogenase C-terminal domain-like"/>
    <property type="match status" value="2"/>
</dbReference>
<dbReference type="Gene3D" id="2.40.110.10">
    <property type="entry name" value="Butyryl-CoA Dehydrogenase, subunit A, domain 2"/>
    <property type="match status" value="1"/>
</dbReference>
<evidence type="ECO:0000256" key="5">
    <source>
        <dbReference type="ARBA" id="ARBA00006288"/>
    </source>
</evidence>
<comment type="catalytic activity">
    <reaction evidence="1">
        <text>a 2,3-saturated acyl-CoA + O2 = a (2E)-enoyl-CoA + H2O2</text>
        <dbReference type="Rhea" id="RHEA:38959"/>
        <dbReference type="ChEBI" id="CHEBI:15379"/>
        <dbReference type="ChEBI" id="CHEBI:16240"/>
        <dbReference type="ChEBI" id="CHEBI:58856"/>
        <dbReference type="ChEBI" id="CHEBI:65111"/>
        <dbReference type="EC" id="1.3.3.6"/>
    </reaction>
</comment>
<evidence type="ECO:0000256" key="10">
    <source>
        <dbReference type="ARBA" id="ARBA00023098"/>
    </source>
</evidence>
<dbReference type="PANTHER" id="PTHR10909:SF250">
    <property type="entry name" value="PEROXISOMAL ACYL-COENZYME A OXIDASE 1"/>
    <property type="match status" value="1"/>
</dbReference>
<keyword evidence="6 12" id="KW-0285">Flavoprotein</keyword>
<dbReference type="OrthoDB" id="538336at2759"/>
<accession>A0A367JFT6</accession>
<protein>
    <recommendedName>
        <fullName evidence="12">Acyl-coenzyme A oxidase</fullName>
    </recommendedName>
</protein>
<dbReference type="PANTHER" id="PTHR10909">
    <property type="entry name" value="ELECTRON TRANSPORT OXIDOREDUCTASE"/>
    <property type="match status" value="1"/>
</dbReference>
<evidence type="ECO:0000259" key="15">
    <source>
        <dbReference type="Pfam" id="PF02770"/>
    </source>
</evidence>
<evidence type="ECO:0000256" key="8">
    <source>
        <dbReference type="ARBA" id="ARBA00022832"/>
    </source>
</evidence>
<dbReference type="SUPFAM" id="SSF56645">
    <property type="entry name" value="Acyl-CoA dehydrogenase NM domain-like"/>
    <property type="match status" value="1"/>
</dbReference>
<dbReference type="InterPro" id="IPR055060">
    <property type="entry name" value="ACOX_C_alpha1"/>
</dbReference>
<dbReference type="PIRSF" id="PIRSF000168">
    <property type="entry name" value="Acyl-CoA_oxidase"/>
    <property type="match status" value="1"/>
</dbReference>
<dbReference type="InterPro" id="IPR037069">
    <property type="entry name" value="AcylCoA_DH/ox_N_sf"/>
</dbReference>
<comment type="cofactor">
    <cofactor evidence="2">
        <name>FAD</name>
        <dbReference type="ChEBI" id="CHEBI:57692"/>
    </cofactor>
</comment>
<dbReference type="GO" id="GO:0005504">
    <property type="term" value="F:fatty acid binding"/>
    <property type="evidence" value="ECO:0007669"/>
    <property type="project" value="TreeGrafter"/>
</dbReference>
<reference evidence="17 18" key="1">
    <citation type="journal article" date="2018" name="G3 (Bethesda)">
        <title>Phylogenetic and Phylogenomic Definition of Rhizopus Species.</title>
        <authorList>
            <person name="Gryganskyi A.P."/>
            <person name="Golan J."/>
            <person name="Dolatabadi S."/>
            <person name="Mondo S."/>
            <person name="Robb S."/>
            <person name="Idnurm A."/>
            <person name="Muszewska A."/>
            <person name="Steczkiewicz K."/>
            <person name="Masonjones S."/>
            <person name="Liao H.L."/>
            <person name="Gajdeczka M.T."/>
            <person name="Anike F."/>
            <person name="Vuek A."/>
            <person name="Anishchenko I.M."/>
            <person name="Voigt K."/>
            <person name="de Hoog G.S."/>
            <person name="Smith M.E."/>
            <person name="Heitman J."/>
            <person name="Vilgalys R."/>
            <person name="Stajich J.E."/>
        </authorList>
    </citation>
    <scope>NUCLEOTIDE SEQUENCE [LARGE SCALE GENOMIC DNA]</scope>
    <source>
        <strain evidence="17 18">LSU 92-RS-03</strain>
    </source>
</reference>
<feature type="domain" description="Acyl-CoA oxidase C-terminal" evidence="14">
    <location>
        <begin position="421"/>
        <end position="590"/>
    </location>
</feature>
<dbReference type="InterPro" id="IPR002655">
    <property type="entry name" value="Acyl-CoA_oxidase_C"/>
</dbReference>
<proteinExistence type="inferred from homology"/>
<evidence type="ECO:0000256" key="1">
    <source>
        <dbReference type="ARBA" id="ARBA00001201"/>
    </source>
</evidence>
<dbReference type="EMBL" id="PJQM01003492">
    <property type="protein sequence ID" value="RCH88591.1"/>
    <property type="molecule type" value="Genomic_DNA"/>
</dbReference>
<dbReference type="Proteomes" id="UP000253551">
    <property type="component" value="Unassembled WGS sequence"/>
</dbReference>
<dbReference type="InterPro" id="IPR012258">
    <property type="entry name" value="Acyl-CoA_oxidase"/>
</dbReference>
<keyword evidence="10" id="KW-0443">Lipid metabolism</keyword>
<evidence type="ECO:0000256" key="4">
    <source>
        <dbReference type="ARBA" id="ARBA00004846"/>
    </source>
</evidence>
<dbReference type="GO" id="GO:0033540">
    <property type="term" value="P:fatty acid beta-oxidation using acyl-CoA oxidase"/>
    <property type="evidence" value="ECO:0007669"/>
    <property type="project" value="UniProtKB-UniPathway"/>
</dbReference>
<dbReference type="Gene3D" id="1.20.140.10">
    <property type="entry name" value="Butyryl-CoA Dehydrogenase, subunit A, domain 3"/>
    <property type="match status" value="2"/>
</dbReference>
<evidence type="ECO:0000259" key="14">
    <source>
        <dbReference type="Pfam" id="PF01756"/>
    </source>
</evidence>
<evidence type="ECO:0000313" key="17">
    <source>
        <dbReference type="EMBL" id="RCH88591.1"/>
    </source>
</evidence>
<dbReference type="FunFam" id="2.40.110.10:FF:000003">
    <property type="entry name" value="Acyl-coenzyme A oxidase"/>
    <property type="match status" value="1"/>
</dbReference>
<comment type="similarity">
    <text evidence="5 12">Belongs to the acyl-CoA oxidase family.</text>
</comment>
<organism evidence="17 18">
    <name type="scientific">Rhizopus stolonifer</name>
    <name type="common">Rhizopus nigricans</name>
    <dbReference type="NCBI Taxonomy" id="4846"/>
    <lineage>
        <taxon>Eukaryota</taxon>
        <taxon>Fungi</taxon>
        <taxon>Fungi incertae sedis</taxon>
        <taxon>Mucoromycota</taxon>
        <taxon>Mucoromycotina</taxon>
        <taxon>Mucoromycetes</taxon>
        <taxon>Mucorales</taxon>
        <taxon>Mucorineae</taxon>
        <taxon>Rhizopodaceae</taxon>
        <taxon>Rhizopus</taxon>
    </lineage>
</organism>
<evidence type="ECO:0000259" key="16">
    <source>
        <dbReference type="Pfam" id="PF22924"/>
    </source>
</evidence>
<dbReference type="AlphaFoldDB" id="A0A367JFT6"/>
<feature type="domain" description="Acyl-CoA oxidase/dehydrogenase middle" evidence="15">
    <location>
        <begin position="73"/>
        <end position="181"/>
    </location>
</feature>
<dbReference type="GO" id="GO:0055088">
    <property type="term" value="P:lipid homeostasis"/>
    <property type="evidence" value="ECO:0007669"/>
    <property type="project" value="TreeGrafter"/>
</dbReference>
<dbReference type="GO" id="GO:0071949">
    <property type="term" value="F:FAD binding"/>
    <property type="evidence" value="ECO:0007669"/>
    <property type="project" value="InterPro"/>
</dbReference>
<dbReference type="InterPro" id="IPR036250">
    <property type="entry name" value="AcylCo_DH-like_C"/>
</dbReference>
<dbReference type="UniPathway" id="UPA00661"/>